<feature type="domain" description="BD-FAE-like" evidence="3">
    <location>
        <begin position="145"/>
        <end position="197"/>
    </location>
</feature>
<evidence type="ECO:0000313" key="5">
    <source>
        <dbReference type="Proteomes" id="UP000317977"/>
    </source>
</evidence>
<comment type="caution">
    <text evidence="4">The sequence shown here is derived from an EMBL/GenBank/DDBJ whole genome shotgun (WGS) entry which is preliminary data.</text>
</comment>
<keyword evidence="5" id="KW-1185">Reference proteome</keyword>
<feature type="signal peptide" evidence="2">
    <location>
        <begin position="1"/>
        <end position="19"/>
    </location>
</feature>
<dbReference type="RefSeq" id="WP_146536558.1">
    <property type="nucleotide sequence ID" value="NZ_SJPX01000005.1"/>
</dbReference>
<dbReference type="PANTHER" id="PTHR48081">
    <property type="entry name" value="AB HYDROLASE SUPERFAMILY PROTEIN C4A8.06C"/>
    <property type="match status" value="1"/>
</dbReference>
<dbReference type="EMBL" id="SJPX01000005">
    <property type="protein sequence ID" value="TWU48154.1"/>
    <property type="molecule type" value="Genomic_DNA"/>
</dbReference>
<feature type="chain" id="PRO_5023151220" evidence="2">
    <location>
        <begin position="20"/>
        <end position="335"/>
    </location>
</feature>
<organism evidence="4 5">
    <name type="scientific">Rubripirellula reticaptiva</name>
    <dbReference type="NCBI Taxonomy" id="2528013"/>
    <lineage>
        <taxon>Bacteria</taxon>
        <taxon>Pseudomonadati</taxon>
        <taxon>Planctomycetota</taxon>
        <taxon>Planctomycetia</taxon>
        <taxon>Pirellulales</taxon>
        <taxon>Pirellulaceae</taxon>
        <taxon>Rubripirellula</taxon>
    </lineage>
</organism>
<dbReference type="OrthoDB" id="9794725at2"/>
<evidence type="ECO:0000256" key="1">
    <source>
        <dbReference type="ARBA" id="ARBA00022801"/>
    </source>
</evidence>
<accession>A0A5C6EI32</accession>
<dbReference type="Pfam" id="PF20434">
    <property type="entry name" value="BD-FAE"/>
    <property type="match status" value="1"/>
</dbReference>
<dbReference type="GO" id="GO:0046555">
    <property type="term" value="F:acetylxylan esterase activity"/>
    <property type="evidence" value="ECO:0007669"/>
    <property type="project" value="UniProtKB-EC"/>
</dbReference>
<dbReference type="Gene3D" id="3.40.50.1820">
    <property type="entry name" value="alpha/beta hydrolase"/>
    <property type="match status" value="1"/>
</dbReference>
<keyword evidence="1 4" id="KW-0378">Hydrolase</keyword>
<evidence type="ECO:0000313" key="4">
    <source>
        <dbReference type="EMBL" id="TWU48154.1"/>
    </source>
</evidence>
<dbReference type="InterPro" id="IPR049492">
    <property type="entry name" value="BD-FAE-like_dom"/>
</dbReference>
<dbReference type="PANTHER" id="PTHR48081:SF6">
    <property type="entry name" value="PEPTIDASE S9 PROLYL OLIGOPEPTIDASE CATALYTIC DOMAIN-CONTAINING PROTEIN"/>
    <property type="match status" value="1"/>
</dbReference>
<dbReference type="AlphaFoldDB" id="A0A5C6EI32"/>
<name>A0A5C6EI32_9BACT</name>
<dbReference type="InterPro" id="IPR029058">
    <property type="entry name" value="AB_hydrolase_fold"/>
</dbReference>
<proteinExistence type="predicted"/>
<protein>
    <submittedName>
        <fullName evidence="4">Acetylxylan esterase</fullName>
        <ecNumber evidence="4">3.1.1.72</ecNumber>
    </submittedName>
</protein>
<evidence type="ECO:0000259" key="3">
    <source>
        <dbReference type="Pfam" id="PF20434"/>
    </source>
</evidence>
<dbReference type="SUPFAM" id="SSF53474">
    <property type="entry name" value="alpha/beta-Hydrolases"/>
    <property type="match status" value="1"/>
</dbReference>
<dbReference type="EC" id="3.1.1.72" evidence="4"/>
<dbReference type="InterPro" id="IPR050300">
    <property type="entry name" value="GDXG_lipolytic_enzyme"/>
</dbReference>
<reference evidence="4 5" key="1">
    <citation type="submission" date="2019-02" db="EMBL/GenBank/DDBJ databases">
        <title>Deep-cultivation of Planctomycetes and their phenomic and genomic characterization uncovers novel biology.</title>
        <authorList>
            <person name="Wiegand S."/>
            <person name="Jogler M."/>
            <person name="Boedeker C."/>
            <person name="Pinto D."/>
            <person name="Vollmers J."/>
            <person name="Rivas-Marin E."/>
            <person name="Kohn T."/>
            <person name="Peeters S.H."/>
            <person name="Heuer A."/>
            <person name="Rast P."/>
            <person name="Oberbeckmann S."/>
            <person name="Bunk B."/>
            <person name="Jeske O."/>
            <person name="Meyerdierks A."/>
            <person name="Storesund J.E."/>
            <person name="Kallscheuer N."/>
            <person name="Luecker S."/>
            <person name="Lage O.M."/>
            <person name="Pohl T."/>
            <person name="Merkel B.J."/>
            <person name="Hornburger P."/>
            <person name="Mueller R.-W."/>
            <person name="Bruemmer F."/>
            <person name="Labrenz M."/>
            <person name="Spormann A.M."/>
            <person name="Op Den Camp H."/>
            <person name="Overmann J."/>
            <person name="Amann R."/>
            <person name="Jetten M.S.M."/>
            <person name="Mascher T."/>
            <person name="Medema M.H."/>
            <person name="Devos D.P."/>
            <person name="Kaster A.-K."/>
            <person name="Ovreas L."/>
            <person name="Rohde M."/>
            <person name="Galperin M.Y."/>
            <person name="Jogler C."/>
        </authorList>
    </citation>
    <scope>NUCLEOTIDE SEQUENCE [LARGE SCALE GENOMIC DNA]</scope>
    <source>
        <strain evidence="4 5">Poly59</strain>
    </source>
</reference>
<keyword evidence="2" id="KW-0732">Signal</keyword>
<gene>
    <name evidence="4" type="primary">axeA1_5</name>
    <name evidence="4" type="ORF">Poly59_50000</name>
</gene>
<sequence length="335" mass="36127" precursor="true">MTIRFALVAWVLCSSVCLAQDIGASRVRTAADGPFVPEAALPGGIVLSLYPGDSSALNADRVHEAEKYNTTGNYDRLLNTLNVHNPTIEVHLAEDRQRNGAAVIVAPGGGHKILWLGPEGLDLVPFFATQGVSTIVLRNRLRVDGYEPTTDAVRDAFQAIRIVRDHAAEWKLDPDKIGFVGFSAGAELAAPAALFFDDFQSKHSEPSDPLARVSPRPDFVGLVYPGPTPFTREPETAIPANAPPSFIVCAGVDDRVHAIWADEYFSPMLRAGIPNLEMHIYARGGHGGSIGDRGGIPFGTWPQRMNEWLDDLGFLAAPGEKTKAAKDVEKRAAAK</sequence>
<evidence type="ECO:0000256" key="2">
    <source>
        <dbReference type="SAM" id="SignalP"/>
    </source>
</evidence>
<dbReference type="Proteomes" id="UP000317977">
    <property type="component" value="Unassembled WGS sequence"/>
</dbReference>